<dbReference type="Pfam" id="PF02321">
    <property type="entry name" value="OEP"/>
    <property type="match status" value="2"/>
</dbReference>
<evidence type="ECO:0000256" key="5">
    <source>
        <dbReference type="ARBA" id="ARBA00022692"/>
    </source>
</evidence>
<evidence type="ECO:0000256" key="2">
    <source>
        <dbReference type="ARBA" id="ARBA00007613"/>
    </source>
</evidence>
<dbReference type="GO" id="GO:0008233">
    <property type="term" value="F:peptidase activity"/>
    <property type="evidence" value="ECO:0007669"/>
    <property type="project" value="UniProtKB-KW"/>
</dbReference>
<dbReference type="GO" id="GO:0015562">
    <property type="term" value="F:efflux transmembrane transporter activity"/>
    <property type="evidence" value="ECO:0007669"/>
    <property type="project" value="InterPro"/>
</dbReference>
<dbReference type="GO" id="GO:0006508">
    <property type="term" value="P:proteolysis"/>
    <property type="evidence" value="ECO:0007669"/>
    <property type="project" value="UniProtKB-KW"/>
</dbReference>
<geneLocation type="plasmid" evidence="8 9">
    <name>PPGU16_p1</name>
</geneLocation>
<evidence type="ECO:0000256" key="7">
    <source>
        <dbReference type="ARBA" id="ARBA00023237"/>
    </source>
</evidence>
<dbReference type="InterPro" id="IPR051906">
    <property type="entry name" value="TolC-like"/>
</dbReference>
<evidence type="ECO:0000313" key="8">
    <source>
        <dbReference type="EMBL" id="BCF93966.1"/>
    </source>
</evidence>
<dbReference type="Proteomes" id="UP000510888">
    <property type="component" value="Plasmid PPGU16_p1"/>
</dbReference>
<keyword evidence="8" id="KW-0378">Hydrolase</keyword>
<comment type="subcellular location">
    <subcellularLocation>
        <location evidence="1">Cell outer membrane</location>
    </subcellularLocation>
</comment>
<name>A0A7I8BYT1_9BURK</name>
<keyword evidence="4" id="KW-1134">Transmembrane beta strand</keyword>
<reference evidence="8 9" key="1">
    <citation type="journal article" date="2020" name="Genes (Basel)">
        <title>Genomic Comparison of Insect Gut Symbionts from Divergent Burkholderia Subclades.</title>
        <authorList>
            <person name="Takeshita K."/>
            <person name="Kikuchi Y."/>
        </authorList>
    </citation>
    <scope>NUCLEOTIDE SEQUENCE [LARGE SCALE GENOMIC DNA]</scope>
    <source>
        <strain evidence="8 9">PGU16</strain>
        <plasmid evidence="8 9">PPGU16_p1</plasmid>
    </source>
</reference>
<evidence type="ECO:0000313" key="9">
    <source>
        <dbReference type="Proteomes" id="UP000510888"/>
    </source>
</evidence>
<keyword evidence="3" id="KW-0813">Transport</keyword>
<dbReference type="PANTHER" id="PTHR30026">
    <property type="entry name" value="OUTER MEMBRANE PROTEIN TOLC"/>
    <property type="match status" value="1"/>
</dbReference>
<comment type="similarity">
    <text evidence="2">Belongs to the outer membrane factor (OMF) (TC 1.B.17) family.</text>
</comment>
<keyword evidence="8" id="KW-0645">Protease</keyword>
<dbReference type="GO" id="GO:0015288">
    <property type="term" value="F:porin activity"/>
    <property type="evidence" value="ECO:0007669"/>
    <property type="project" value="TreeGrafter"/>
</dbReference>
<accession>A0A7I8BYT1</accession>
<dbReference type="InterPro" id="IPR010130">
    <property type="entry name" value="T1SS_OMP_TolC"/>
</dbReference>
<keyword evidence="7" id="KW-0998">Cell outer membrane</keyword>
<dbReference type="NCBIfam" id="TIGR01844">
    <property type="entry name" value="type_I_sec_TolC"/>
    <property type="match status" value="1"/>
</dbReference>
<proteinExistence type="inferred from homology"/>
<dbReference type="PANTHER" id="PTHR30026:SF20">
    <property type="entry name" value="OUTER MEMBRANE PROTEIN TOLC"/>
    <property type="match status" value="1"/>
</dbReference>
<dbReference type="KEGG" id="plad:PPGU16_70330"/>
<organism evidence="8 9">
    <name type="scientific">Paraburkholderia largidicola</name>
    <dbReference type="NCBI Taxonomy" id="3014751"/>
    <lineage>
        <taxon>Bacteria</taxon>
        <taxon>Pseudomonadati</taxon>
        <taxon>Pseudomonadota</taxon>
        <taxon>Betaproteobacteria</taxon>
        <taxon>Burkholderiales</taxon>
        <taxon>Burkholderiaceae</taxon>
        <taxon>Paraburkholderia</taxon>
    </lineage>
</organism>
<keyword evidence="8" id="KW-0614">Plasmid</keyword>
<dbReference type="AlphaFoldDB" id="A0A7I8BYT1"/>
<sequence>MSFAESLPQLIEDAIANDAKFSSADAQFRANLQREPEARAAFLPHLALTQSDFRNAIHVPGKPAAPYSTLGTTLSLNQSVLKWDDWETYRESKLVAINAGFVLAAARQDVLLRIMQAYLDALGAQDEAALAREHTLTLSEQLAMSRRSFALGASTVVDLNEAQAGFDAAQADQLRADAEVLRRYAALEKIVGHPVDGVESLAADVDAPMLSAESADAWIDAAVVQSWDVKQQEIALEIAAREVSKVNAGYLPSISIVGNVNHGNAAFINGQTNFYTGANRATSGEIGVQISIPLFDGLETHSKKTEMLALEDKAHSDLEDIRRSAALDARQSFLGVQEGIAQIAALRTAQVSAETSLRSNQKGFRTGVRINADVLNAEEKLFSTRRNLAKARYDTLLQYIRLKASVAQLDDASLAALTGNAVTSQQASAE</sequence>
<keyword evidence="6" id="KW-0472">Membrane</keyword>
<evidence type="ECO:0000256" key="3">
    <source>
        <dbReference type="ARBA" id="ARBA00022448"/>
    </source>
</evidence>
<keyword evidence="5" id="KW-0812">Transmembrane</keyword>
<gene>
    <name evidence="8" type="primary">aprF</name>
    <name evidence="8" type="ORF">PPGU16_70330</name>
</gene>
<protein>
    <submittedName>
        <fullName evidence="8">Alkaline protease secretion protein AprF</fullName>
    </submittedName>
</protein>
<evidence type="ECO:0000256" key="6">
    <source>
        <dbReference type="ARBA" id="ARBA00023136"/>
    </source>
</evidence>
<evidence type="ECO:0000256" key="1">
    <source>
        <dbReference type="ARBA" id="ARBA00004442"/>
    </source>
</evidence>
<dbReference type="EMBL" id="AP023176">
    <property type="protein sequence ID" value="BCF93966.1"/>
    <property type="molecule type" value="Genomic_DNA"/>
</dbReference>
<dbReference type="GO" id="GO:0009279">
    <property type="term" value="C:cell outer membrane"/>
    <property type="evidence" value="ECO:0007669"/>
    <property type="project" value="UniProtKB-SubCell"/>
</dbReference>
<dbReference type="GO" id="GO:1990281">
    <property type="term" value="C:efflux pump complex"/>
    <property type="evidence" value="ECO:0007669"/>
    <property type="project" value="TreeGrafter"/>
</dbReference>
<dbReference type="Gene3D" id="1.20.1600.10">
    <property type="entry name" value="Outer membrane efflux proteins (OEP)"/>
    <property type="match status" value="1"/>
</dbReference>
<dbReference type="SUPFAM" id="SSF56954">
    <property type="entry name" value="Outer membrane efflux proteins (OEP)"/>
    <property type="match status" value="1"/>
</dbReference>
<evidence type="ECO:0000256" key="4">
    <source>
        <dbReference type="ARBA" id="ARBA00022452"/>
    </source>
</evidence>
<dbReference type="InterPro" id="IPR003423">
    <property type="entry name" value="OMP_efflux"/>
</dbReference>
<keyword evidence="9" id="KW-1185">Reference proteome</keyword>